<sequence>MWRGDSGKAQRDVSAGYKNSPTRFVVSRTDEQCREQDIARIEIDLGAFNIEIFIKPTVSYAFTSLLKTDRTVDVNVFVNVAGEEEQKVRLRDVSVPIQYDNLVHRLKQLGYHNHDPNVFFATDAYGVEVTSGKSSFDFTNGGQVNLPAAYPDTKNWSSDALLLIRRSYKTKRLKLEGSLGLDSKDNTKATLFLLTWGHSNYISLLVHSSNTSSLVDNLPQSVVSKGGVCIVSICFFLNSHFSLTVPQSMYQSEVLWISFCLIKPCVLKISVGGVNALTGAPSDVSIPRKIIPHCAMIDPANCKQFVDSSPKLAPRTTKPFIDGWMASWSRFVLLDPSHNLCSNLTGFVSIPLELGKVAEGQIIGHETGGDIQFVVFPLYPTDVCFRHGDTELDIFKTPRQLGLSADDYISMENTGIPTTILSPTHTTFKPLATSITLPLKVDLEPAAPFGCSVTGLPTPPTPVNERIYEKNRYPWLEIYDERILVVDLNSVLREAATTPLRLPPPLVECTASTPRKTSSCACCLLKKASVALRPCSHTVCKGCSCVVTCPSCEERVVDRIEEVQDMMDDFRLLEKRVERLRPNAGTKNVTPFKLNC</sequence>
<keyword evidence="2" id="KW-1185">Reference proteome</keyword>
<reference evidence="1 2" key="1">
    <citation type="journal article" date="2018" name="Evol. Lett.">
        <title>Horizontal gene cluster transfer increased hallucinogenic mushroom diversity.</title>
        <authorList>
            <person name="Reynolds H.T."/>
            <person name="Vijayakumar V."/>
            <person name="Gluck-Thaler E."/>
            <person name="Korotkin H.B."/>
            <person name="Matheny P.B."/>
            <person name="Slot J.C."/>
        </authorList>
    </citation>
    <scope>NUCLEOTIDE SEQUENCE [LARGE SCALE GENOMIC DNA]</scope>
    <source>
        <strain evidence="1 2">2631</strain>
    </source>
</reference>
<gene>
    <name evidence="1" type="ORF">CVT25_014321</name>
</gene>
<evidence type="ECO:0000313" key="2">
    <source>
        <dbReference type="Proteomes" id="UP000283269"/>
    </source>
</evidence>
<dbReference type="EMBL" id="NHYD01001350">
    <property type="protein sequence ID" value="PPQ91433.1"/>
    <property type="molecule type" value="Genomic_DNA"/>
</dbReference>
<evidence type="ECO:0000313" key="1">
    <source>
        <dbReference type="EMBL" id="PPQ91433.1"/>
    </source>
</evidence>
<dbReference type="InParanoid" id="A0A409XKY2"/>
<name>A0A409XKY2_PSICY</name>
<accession>A0A409XKY2</accession>
<dbReference type="OrthoDB" id="428577at2759"/>
<evidence type="ECO:0008006" key="3">
    <source>
        <dbReference type="Google" id="ProtNLM"/>
    </source>
</evidence>
<protein>
    <recommendedName>
        <fullName evidence="3">RING-type domain-containing protein</fullName>
    </recommendedName>
</protein>
<proteinExistence type="predicted"/>
<dbReference type="AlphaFoldDB" id="A0A409XKY2"/>
<dbReference type="STRING" id="93625.A0A409XKY2"/>
<organism evidence="1 2">
    <name type="scientific">Psilocybe cyanescens</name>
    <dbReference type="NCBI Taxonomy" id="93625"/>
    <lineage>
        <taxon>Eukaryota</taxon>
        <taxon>Fungi</taxon>
        <taxon>Dikarya</taxon>
        <taxon>Basidiomycota</taxon>
        <taxon>Agaricomycotina</taxon>
        <taxon>Agaricomycetes</taxon>
        <taxon>Agaricomycetidae</taxon>
        <taxon>Agaricales</taxon>
        <taxon>Agaricineae</taxon>
        <taxon>Strophariaceae</taxon>
        <taxon>Psilocybe</taxon>
    </lineage>
</organism>
<comment type="caution">
    <text evidence="1">The sequence shown here is derived from an EMBL/GenBank/DDBJ whole genome shotgun (WGS) entry which is preliminary data.</text>
</comment>
<dbReference type="Proteomes" id="UP000283269">
    <property type="component" value="Unassembled WGS sequence"/>
</dbReference>